<dbReference type="EMBL" id="CP015625">
    <property type="protein sequence ID" value="AQT47621.1"/>
    <property type="molecule type" value="Genomic_DNA"/>
</dbReference>
<evidence type="ECO:0008006" key="4">
    <source>
        <dbReference type="Google" id="ProtNLM"/>
    </source>
</evidence>
<keyword evidence="3" id="KW-1185">Reference proteome</keyword>
<dbReference type="InterPro" id="IPR025227">
    <property type="entry name" value="DUF4169"/>
</dbReference>
<dbReference type="Pfam" id="PF13770">
    <property type="entry name" value="DUF4169"/>
    <property type="match status" value="1"/>
</dbReference>
<proteinExistence type="predicted"/>
<evidence type="ECO:0000256" key="1">
    <source>
        <dbReference type="SAM" id="MobiDB-lite"/>
    </source>
</evidence>
<name>A0A1U9MIZ7_9HYPH</name>
<reference evidence="2 3" key="1">
    <citation type="submission" date="2016-11" db="EMBL/GenBank/DDBJ databases">
        <title>Comparative genomics of Bartonella apis.</title>
        <authorList>
            <person name="Engel P."/>
        </authorList>
    </citation>
    <scope>NUCLEOTIDE SEQUENCE [LARGE SCALE GENOMIC DNA]</scope>
    <source>
        <strain evidence="2 3">BBC0122</strain>
    </source>
</reference>
<accession>A0A1U9MIZ7</accession>
<dbReference type="AlphaFoldDB" id="A0A1U9MIZ7"/>
<evidence type="ECO:0000313" key="3">
    <source>
        <dbReference type="Proteomes" id="UP000189632"/>
    </source>
</evidence>
<dbReference type="KEGG" id="bapi:BBC0122_015170"/>
<protein>
    <recommendedName>
        <fullName evidence="4">DUF4169 family protein</fullName>
    </recommendedName>
</protein>
<evidence type="ECO:0000313" key="2">
    <source>
        <dbReference type="EMBL" id="AQT47621.1"/>
    </source>
</evidence>
<dbReference type="OrthoDB" id="7173889at2"/>
<organism evidence="2 3">
    <name type="scientific">Bartonella choladocola</name>
    <dbReference type="NCBI Taxonomy" id="2750995"/>
    <lineage>
        <taxon>Bacteria</taxon>
        <taxon>Pseudomonadati</taxon>
        <taxon>Pseudomonadota</taxon>
        <taxon>Alphaproteobacteria</taxon>
        <taxon>Hyphomicrobiales</taxon>
        <taxon>Bartonellaceae</taxon>
        <taxon>Bartonella</taxon>
    </lineage>
</organism>
<dbReference type="Proteomes" id="UP000189632">
    <property type="component" value="Chromosome"/>
</dbReference>
<dbReference type="RefSeq" id="WP_077992721.1">
    <property type="nucleotide sequence ID" value="NZ_CAXUOT020000002.1"/>
</dbReference>
<gene>
    <name evidence="2" type="ORF">BBC0122_015170</name>
</gene>
<sequence length="63" mass="7797">MAELVNLRQFRKQKKRQSEEKQATENRILFGRTKIERQFDDRKKQKTDGFLDLRRITRDKDEE</sequence>
<feature type="region of interest" description="Disordered" evidence="1">
    <location>
        <begin position="1"/>
        <end position="25"/>
    </location>
</feature>